<dbReference type="SMART" id="SM00849">
    <property type="entry name" value="Lactamase_B"/>
    <property type="match status" value="1"/>
</dbReference>
<dbReference type="Proteomes" id="UP000216063">
    <property type="component" value="Unassembled WGS sequence"/>
</dbReference>
<dbReference type="PANTHER" id="PTHR42951:SF4">
    <property type="entry name" value="ACYL-COENZYME A THIOESTERASE MBLAC2"/>
    <property type="match status" value="1"/>
</dbReference>
<dbReference type="AlphaFoldDB" id="A0A255D5Y5"/>
<sequence>MHYDWEELSDGVRRCRLPFLDVTVGLVHGEHKNLLIDSGTTPSEASRIADDIGVLTGGAVTDVALTHHHFDHILGSSGFGTAVLYAPAAVARAMTTHIGQVRAHALRYRADPESVDRAIAGIRAPDHIVTAADLDLGGRSVHLELPGPGHTDHDMVVVVPPVVPGQQTVVFCGDLVEESADPAIDAGSDLPAWPHALDRILALGGPDAVYVPGHGAVVDAAFVRAQRDWLVARSIPESLRSSPPGSPAS</sequence>
<name>A0A255D5Y5_9MYCO</name>
<evidence type="ECO:0000313" key="2">
    <source>
        <dbReference type="EMBL" id="OYN74390.1"/>
    </source>
</evidence>
<evidence type="ECO:0000259" key="1">
    <source>
        <dbReference type="SMART" id="SM00849"/>
    </source>
</evidence>
<proteinExistence type="predicted"/>
<keyword evidence="3" id="KW-1185">Reference proteome</keyword>
<dbReference type="PANTHER" id="PTHR42951">
    <property type="entry name" value="METALLO-BETA-LACTAMASE DOMAIN-CONTAINING"/>
    <property type="match status" value="1"/>
</dbReference>
<protein>
    <submittedName>
        <fullName evidence="2">MBL fold metallo-hydrolase</fullName>
    </submittedName>
</protein>
<reference evidence="2 3" key="1">
    <citation type="submission" date="2017-07" db="EMBL/GenBank/DDBJ databases">
        <title>The new phylogeny of genus Mycobacterium.</title>
        <authorList>
            <person name="Tortoli E."/>
            <person name="Trovato A."/>
            <person name="Cirillo D.M."/>
        </authorList>
    </citation>
    <scope>NUCLEOTIDE SEQUENCE [LARGE SCALE GENOMIC DNA]</scope>
    <source>
        <strain evidence="2 3">ATCC 33027</strain>
    </source>
</reference>
<dbReference type="SUPFAM" id="SSF56281">
    <property type="entry name" value="Metallo-hydrolase/oxidoreductase"/>
    <property type="match status" value="1"/>
</dbReference>
<dbReference type="GO" id="GO:0016787">
    <property type="term" value="F:hydrolase activity"/>
    <property type="evidence" value="ECO:0007669"/>
    <property type="project" value="UniProtKB-KW"/>
</dbReference>
<dbReference type="OrthoDB" id="2273115at2"/>
<keyword evidence="2" id="KW-0378">Hydrolase</keyword>
<dbReference type="Pfam" id="PF00753">
    <property type="entry name" value="Lactamase_B"/>
    <property type="match status" value="1"/>
</dbReference>
<gene>
    <name evidence="2" type="ORF">CG716_28795</name>
</gene>
<comment type="caution">
    <text evidence="2">The sequence shown here is derived from an EMBL/GenBank/DDBJ whole genome shotgun (WGS) entry which is preliminary data.</text>
</comment>
<accession>A0A255D5Y5</accession>
<dbReference type="RefSeq" id="WP_094484559.1">
    <property type="nucleotide sequence ID" value="NZ_JACKSC010000012.1"/>
</dbReference>
<dbReference type="Gene3D" id="3.60.15.10">
    <property type="entry name" value="Ribonuclease Z/Hydroxyacylglutathione hydrolase-like"/>
    <property type="match status" value="1"/>
</dbReference>
<dbReference type="InterPro" id="IPR050855">
    <property type="entry name" value="NDM-1-like"/>
</dbReference>
<evidence type="ECO:0000313" key="3">
    <source>
        <dbReference type="Proteomes" id="UP000216063"/>
    </source>
</evidence>
<feature type="domain" description="Metallo-beta-lactamase" evidence="1">
    <location>
        <begin position="21"/>
        <end position="214"/>
    </location>
</feature>
<dbReference type="InterPro" id="IPR036866">
    <property type="entry name" value="RibonucZ/Hydroxyglut_hydro"/>
</dbReference>
<organism evidence="2 3">
    <name type="scientific">Mycolicibacterium sphagni</name>
    <dbReference type="NCBI Taxonomy" id="1786"/>
    <lineage>
        <taxon>Bacteria</taxon>
        <taxon>Bacillati</taxon>
        <taxon>Actinomycetota</taxon>
        <taxon>Actinomycetes</taxon>
        <taxon>Mycobacteriales</taxon>
        <taxon>Mycobacteriaceae</taxon>
        <taxon>Mycolicibacterium</taxon>
    </lineage>
</organism>
<dbReference type="InterPro" id="IPR001279">
    <property type="entry name" value="Metallo-B-lactamas"/>
</dbReference>
<dbReference type="EMBL" id="NOZR01000045">
    <property type="protein sequence ID" value="OYN74390.1"/>
    <property type="molecule type" value="Genomic_DNA"/>
</dbReference>
<dbReference type="FunFam" id="3.60.15.10:FF:000073">
    <property type="entry name" value="MBL fold metallo-hydrolase"/>
    <property type="match status" value="1"/>
</dbReference>